<protein>
    <submittedName>
        <fullName evidence="2">Uncharacterized protein</fullName>
    </submittedName>
</protein>
<keyword evidence="1" id="KW-0472">Membrane</keyword>
<dbReference type="Proteomes" id="UP001177023">
    <property type="component" value="Unassembled WGS sequence"/>
</dbReference>
<organism evidence="2 3">
    <name type="scientific">Mesorhabditis spiculigera</name>
    <dbReference type="NCBI Taxonomy" id="96644"/>
    <lineage>
        <taxon>Eukaryota</taxon>
        <taxon>Metazoa</taxon>
        <taxon>Ecdysozoa</taxon>
        <taxon>Nematoda</taxon>
        <taxon>Chromadorea</taxon>
        <taxon>Rhabditida</taxon>
        <taxon>Rhabditina</taxon>
        <taxon>Rhabditomorpha</taxon>
        <taxon>Rhabditoidea</taxon>
        <taxon>Rhabditidae</taxon>
        <taxon>Mesorhabditinae</taxon>
        <taxon>Mesorhabditis</taxon>
    </lineage>
</organism>
<gene>
    <name evidence="2" type="ORF">MSPICULIGERA_LOCUS24793</name>
</gene>
<keyword evidence="3" id="KW-1185">Reference proteome</keyword>
<evidence type="ECO:0000256" key="1">
    <source>
        <dbReference type="SAM" id="Phobius"/>
    </source>
</evidence>
<evidence type="ECO:0000313" key="3">
    <source>
        <dbReference type="Proteomes" id="UP001177023"/>
    </source>
</evidence>
<keyword evidence="1" id="KW-1133">Transmembrane helix</keyword>
<accession>A0AA36DFT1</accession>
<sequence length="229" mass="26794">MLRIAGLIQVRRLSTQPPHQRLWEIAKRYVLPDPENVFAARELERLHKWDQMEQEKFLLIYRDIAASKSHGVMGFAAPFILLGTLFLGYEVFAKENEDRYWTTKKFLADVDELGYFACLPGLAFVVVIITLIRFQHLRVQRIYQNRSNPEEFTAIVTKNLVMQGKHQFHRSKCVPLLAEYSNENHKLLIDAFRGNVQLGSRNAVLSSEDFYRNNYRTYMLQETNTPPTL</sequence>
<name>A0AA36DFT1_9BILA</name>
<dbReference type="EMBL" id="CATQJA010002709">
    <property type="protein sequence ID" value="CAJ0586808.1"/>
    <property type="molecule type" value="Genomic_DNA"/>
</dbReference>
<keyword evidence="1" id="KW-0812">Transmembrane</keyword>
<reference evidence="2" key="1">
    <citation type="submission" date="2023-06" db="EMBL/GenBank/DDBJ databases">
        <authorList>
            <person name="Delattre M."/>
        </authorList>
    </citation>
    <scope>NUCLEOTIDE SEQUENCE</scope>
    <source>
        <strain evidence="2">AF72</strain>
    </source>
</reference>
<feature type="transmembrane region" description="Helical" evidence="1">
    <location>
        <begin position="113"/>
        <end position="134"/>
    </location>
</feature>
<evidence type="ECO:0000313" key="2">
    <source>
        <dbReference type="EMBL" id="CAJ0586808.1"/>
    </source>
</evidence>
<proteinExistence type="predicted"/>
<feature type="non-terminal residue" evidence="2">
    <location>
        <position position="229"/>
    </location>
</feature>
<dbReference type="AlphaFoldDB" id="A0AA36DFT1"/>
<feature type="transmembrane region" description="Helical" evidence="1">
    <location>
        <begin position="72"/>
        <end position="93"/>
    </location>
</feature>
<comment type="caution">
    <text evidence="2">The sequence shown here is derived from an EMBL/GenBank/DDBJ whole genome shotgun (WGS) entry which is preliminary data.</text>
</comment>